<feature type="region of interest" description="Disordered" evidence="2">
    <location>
        <begin position="979"/>
        <end position="998"/>
    </location>
</feature>
<dbReference type="Proteomes" id="UP001304895">
    <property type="component" value="Unassembled WGS sequence"/>
</dbReference>
<feature type="coiled-coil region" evidence="1">
    <location>
        <begin position="598"/>
        <end position="661"/>
    </location>
</feature>
<gene>
    <name evidence="4" type="ORF">BT67DRAFT_446125</name>
</gene>
<evidence type="ECO:0000256" key="1">
    <source>
        <dbReference type="SAM" id="Coils"/>
    </source>
</evidence>
<name>A0AAN6UCH2_9PEZI</name>
<comment type="caution">
    <text evidence="4">The sequence shown here is derived from an EMBL/GenBank/DDBJ whole genome shotgun (WGS) entry which is preliminary data.</text>
</comment>
<feature type="region of interest" description="Disordered" evidence="2">
    <location>
        <begin position="436"/>
        <end position="567"/>
    </location>
</feature>
<accession>A0AAN6UCH2</accession>
<dbReference type="SUPFAM" id="SSF81383">
    <property type="entry name" value="F-box domain"/>
    <property type="match status" value="1"/>
</dbReference>
<feature type="compositionally biased region" description="Acidic residues" evidence="2">
    <location>
        <begin position="529"/>
        <end position="546"/>
    </location>
</feature>
<dbReference type="AlphaFoldDB" id="A0AAN6UCH2"/>
<feature type="region of interest" description="Disordered" evidence="2">
    <location>
        <begin position="921"/>
        <end position="950"/>
    </location>
</feature>
<reference evidence="4" key="2">
    <citation type="submission" date="2023-05" db="EMBL/GenBank/DDBJ databases">
        <authorList>
            <consortium name="Lawrence Berkeley National Laboratory"/>
            <person name="Steindorff A."/>
            <person name="Hensen N."/>
            <person name="Bonometti L."/>
            <person name="Westerberg I."/>
            <person name="Brannstrom I.O."/>
            <person name="Guillou S."/>
            <person name="Cros-Aarteil S."/>
            <person name="Calhoun S."/>
            <person name="Haridas S."/>
            <person name="Kuo A."/>
            <person name="Mondo S."/>
            <person name="Pangilinan J."/>
            <person name="Riley R."/>
            <person name="Labutti K."/>
            <person name="Andreopoulos B."/>
            <person name="Lipzen A."/>
            <person name="Chen C."/>
            <person name="Yanf M."/>
            <person name="Daum C."/>
            <person name="Ng V."/>
            <person name="Clum A."/>
            <person name="Ohm R."/>
            <person name="Martin F."/>
            <person name="Silar P."/>
            <person name="Natvig D."/>
            <person name="Lalanne C."/>
            <person name="Gautier V."/>
            <person name="Ament-Velasquez S.L."/>
            <person name="Kruys A."/>
            <person name="Hutchinson M.I."/>
            <person name="Powell A.J."/>
            <person name="Barry K."/>
            <person name="Miller A.N."/>
            <person name="Grigoriev I.V."/>
            <person name="Debuchy R."/>
            <person name="Gladieux P."/>
            <person name="Thoren M.H."/>
            <person name="Johannesson H."/>
        </authorList>
    </citation>
    <scope>NUCLEOTIDE SEQUENCE</scope>
    <source>
        <strain evidence="4">CBS 123565</strain>
    </source>
</reference>
<dbReference type="InterPro" id="IPR036047">
    <property type="entry name" value="F-box-like_dom_sf"/>
</dbReference>
<feature type="compositionally biased region" description="Polar residues" evidence="2">
    <location>
        <begin position="494"/>
        <end position="503"/>
    </location>
</feature>
<keyword evidence="1" id="KW-0175">Coiled coil</keyword>
<protein>
    <recommendedName>
        <fullName evidence="3">F-box domain-containing protein</fullName>
    </recommendedName>
</protein>
<feature type="compositionally biased region" description="Low complexity" evidence="2">
    <location>
        <begin position="446"/>
        <end position="477"/>
    </location>
</feature>
<evidence type="ECO:0000313" key="4">
    <source>
        <dbReference type="EMBL" id="KAK4130016.1"/>
    </source>
</evidence>
<dbReference type="PROSITE" id="PS50181">
    <property type="entry name" value="FBOX"/>
    <property type="match status" value="1"/>
</dbReference>
<dbReference type="Pfam" id="PF00646">
    <property type="entry name" value="F-box"/>
    <property type="match status" value="1"/>
</dbReference>
<feature type="compositionally biased region" description="Basic and acidic residues" evidence="2">
    <location>
        <begin position="921"/>
        <end position="933"/>
    </location>
</feature>
<sequence>MASPDIPTAPARRPLAFLDLPDEVQREIADHCETNDLICLALVSRHCRDLAAAQLYRNFCIVFQDDDNGEPDLPVDALAGGFDSFVASDYNYAQHLRTLRLDTLQLGDKAEDIYRPYLATLSCGKFMNTLLLLTLRKARALESFHWNIRVELSRPVYRELHRISALSHLHIRLQAGPSQYETPPPLPHTPSHFIPPPVASAHVAPASTLPPPPLPPPGFYVPTQSVPAPPIPKPARARFQKKAPLAKEFPTLSGFKKLKTLAVLDIDSLDMIPELQSCLRNSAGTLSKLKLSFSDSLASLARKPAAALDPEDSDAMEPDDEYQPTPTPAQNDEASGPVKAFQALEMKKTQEGVLGKIFDIEPFHNSKAQKSPKTKEKADETKGEQLKTGQDYIAFLKMATAEFMGELSGTDDFPFSKKVLDVLGVVIQRYIDDVKKRKGGQGGTAGSADASSSSGNILSPSLMDAEATARAAADESAQVPDEAPVDESPEEVSTEMSAQTNGPAVSLFSEATAPTTARDGQRDAVPEDINIEEPEEQLAIEPDDPPAGDMPTNEPTPCESPLSPAPGVAHARAEDVAHARAEDVAHARAEDGKALASLEALKATNKALAQELASFESQANLLSKEIQRCRAENSSADLRSLAEAESRLSSFIRSIQDMHREISNVEKTPPGELGPDRVEAHSEQMGDYLRTTRGMAIQSLSINLIPTKASVLSRAFDLRALRFLTLLDVGNQAPIWALLHKENKEAPLALRSIFTDNVSAIFLNFVSALEELHELFMLEREGRVKPETVMPWSQTTINQIRRVVLKKHMPTLRRLMIKNLADQAWDVNEKTVLLLCRRGKQLRELACNMTAHSMHCLMQHLAGLSALRALHVVQFRNDDTCIWAIRETKRYLIDNVSHYPDLPLEWVSIDDEDRVDHLLRVRRPDGDGKGDGTKKKKKKKSQSTMGKGKQTAASVTSLAAGLSMGLDPAVVAAELMGGAVGESSSEEEDGEFAPNGTRMETVEGVPFWDVYGVKIFQKEIVAGRL</sequence>
<feature type="domain" description="F-box" evidence="3">
    <location>
        <begin position="14"/>
        <end position="59"/>
    </location>
</feature>
<dbReference type="EMBL" id="MU853445">
    <property type="protein sequence ID" value="KAK4130016.1"/>
    <property type="molecule type" value="Genomic_DNA"/>
</dbReference>
<feature type="region of interest" description="Disordered" evidence="2">
    <location>
        <begin position="304"/>
        <end position="335"/>
    </location>
</feature>
<evidence type="ECO:0000256" key="2">
    <source>
        <dbReference type="SAM" id="MobiDB-lite"/>
    </source>
</evidence>
<proteinExistence type="predicted"/>
<feature type="compositionally biased region" description="Basic and acidic residues" evidence="2">
    <location>
        <begin position="373"/>
        <end position="385"/>
    </location>
</feature>
<evidence type="ECO:0000313" key="5">
    <source>
        <dbReference type="Proteomes" id="UP001304895"/>
    </source>
</evidence>
<evidence type="ECO:0000259" key="3">
    <source>
        <dbReference type="PROSITE" id="PS50181"/>
    </source>
</evidence>
<feature type="region of interest" description="Disordered" evidence="2">
    <location>
        <begin position="365"/>
        <end position="385"/>
    </location>
</feature>
<organism evidence="4 5">
    <name type="scientific">Trichocladium antarcticum</name>
    <dbReference type="NCBI Taxonomy" id="1450529"/>
    <lineage>
        <taxon>Eukaryota</taxon>
        <taxon>Fungi</taxon>
        <taxon>Dikarya</taxon>
        <taxon>Ascomycota</taxon>
        <taxon>Pezizomycotina</taxon>
        <taxon>Sordariomycetes</taxon>
        <taxon>Sordariomycetidae</taxon>
        <taxon>Sordariales</taxon>
        <taxon>Chaetomiaceae</taxon>
        <taxon>Trichocladium</taxon>
    </lineage>
</organism>
<reference evidence="4" key="1">
    <citation type="journal article" date="2023" name="Mol. Phylogenet. Evol.">
        <title>Genome-scale phylogeny and comparative genomics of the fungal order Sordariales.</title>
        <authorList>
            <person name="Hensen N."/>
            <person name="Bonometti L."/>
            <person name="Westerberg I."/>
            <person name="Brannstrom I.O."/>
            <person name="Guillou S."/>
            <person name="Cros-Aarteil S."/>
            <person name="Calhoun S."/>
            <person name="Haridas S."/>
            <person name="Kuo A."/>
            <person name="Mondo S."/>
            <person name="Pangilinan J."/>
            <person name="Riley R."/>
            <person name="LaButti K."/>
            <person name="Andreopoulos B."/>
            <person name="Lipzen A."/>
            <person name="Chen C."/>
            <person name="Yan M."/>
            <person name="Daum C."/>
            <person name="Ng V."/>
            <person name="Clum A."/>
            <person name="Steindorff A."/>
            <person name="Ohm R.A."/>
            <person name="Martin F."/>
            <person name="Silar P."/>
            <person name="Natvig D.O."/>
            <person name="Lalanne C."/>
            <person name="Gautier V."/>
            <person name="Ament-Velasquez S.L."/>
            <person name="Kruys A."/>
            <person name="Hutchinson M.I."/>
            <person name="Powell A.J."/>
            <person name="Barry K."/>
            <person name="Miller A.N."/>
            <person name="Grigoriev I.V."/>
            <person name="Debuchy R."/>
            <person name="Gladieux P."/>
            <person name="Hiltunen Thoren M."/>
            <person name="Johannesson H."/>
        </authorList>
    </citation>
    <scope>NUCLEOTIDE SEQUENCE</scope>
    <source>
        <strain evidence="4">CBS 123565</strain>
    </source>
</reference>
<feature type="compositionally biased region" description="Acidic residues" evidence="2">
    <location>
        <begin position="483"/>
        <end position="493"/>
    </location>
</feature>
<dbReference type="InterPro" id="IPR001810">
    <property type="entry name" value="F-box_dom"/>
</dbReference>
<feature type="compositionally biased region" description="Acidic residues" evidence="2">
    <location>
        <begin position="309"/>
        <end position="322"/>
    </location>
</feature>
<keyword evidence="5" id="KW-1185">Reference proteome</keyword>